<evidence type="ECO:0000313" key="6">
    <source>
        <dbReference type="Proteomes" id="UP000309138"/>
    </source>
</evidence>
<keyword evidence="2" id="KW-0238">DNA-binding</keyword>
<dbReference type="OrthoDB" id="8447118at2"/>
<gene>
    <name evidence="5" type="ORF">FBR43_13180</name>
</gene>
<feature type="domain" description="HTH marR-type" evidence="4">
    <location>
        <begin position="6"/>
        <end position="138"/>
    </location>
</feature>
<dbReference type="SUPFAM" id="SSF46785">
    <property type="entry name" value="Winged helix' DNA-binding domain"/>
    <property type="match status" value="1"/>
</dbReference>
<dbReference type="PROSITE" id="PS50995">
    <property type="entry name" value="HTH_MARR_2"/>
    <property type="match status" value="1"/>
</dbReference>
<comment type="caution">
    <text evidence="5">The sequence shown here is derived from an EMBL/GenBank/DDBJ whole genome shotgun (WGS) entry which is preliminary data.</text>
</comment>
<dbReference type="Pfam" id="PF12802">
    <property type="entry name" value="MarR_2"/>
    <property type="match status" value="1"/>
</dbReference>
<dbReference type="EMBL" id="SWKR01000002">
    <property type="protein sequence ID" value="TKD51601.1"/>
    <property type="molecule type" value="Genomic_DNA"/>
</dbReference>
<evidence type="ECO:0000256" key="2">
    <source>
        <dbReference type="ARBA" id="ARBA00023125"/>
    </source>
</evidence>
<dbReference type="GO" id="GO:0003677">
    <property type="term" value="F:DNA binding"/>
    <property type="evidence" value="ECO:0007669"/>
    <property type="project" value="UniProtKB-KW"/>
</dbReference>
<dbReference type="InterPro" id="IPR036388">
    <property type="entry name" value="WH-like_DNA-bd_sf"/>
</dbReference>
<name>A0A4U1L3V9_9SPHN</name>
<organism evidence="5 6">
    <name type="scientific">Sphingomonas baiyangensis</name>
    <dbReference type="NCBI Taxonomy" id="2572576"/>
    <lineage>
        <taxon>Bacteria</taxon>
        <taxon>Pseudomonadati</taxon>
        <taxon>Pseudomonadota</taxon>
        <taxon>Alphaproteobacteria</taxon>
        <taxon>Sphingomonadales</taxon>
        <taxon>Sphingomonadaceae</taxon>
        <taxon>Sphingomonas</taxon>
    </lineage>
</organism>
<dbReference type="Proteomes" id="UP000309138">
    <property type="component" value="Unassembled WGS sequence"/>
</dbReference>
<dbReference type="GO" id="GO:0006950">
    <property type="term" value="P:response to stress"/>
    <property type="evidence" value="ECO:0007669"/>
    <property type="project" value="TreeGrafter"/>
</dbReference>
<dbReference type="PROSITE" id="PS01117">
    <property type="entry name" value="HTH_MARR_1"/>
    <property type="match status" value="1"/>
</dbReference>
<dbReference type="InterPro" id="IPR011991">
    <property type="entry name" value="ArsR-like_HTH"/>
</dbReference>
<dbReference type="InterPro" id="IPR023187">
    <property type="entry name" value="Tscrpt_reg_MarR-type_CS"/>
</dbReference>
<dbReference type="InterPro" id="IPR036390">
    <property type="entry name" value="WH_DNA-bd_sf"/>
</dbReference>
<dbReference type="Gene3D" id="1.10.10.10">
    <property type="entry name" value="Winged helix-like DNA-binding domain superfamily/Winged helix DNA-binding domain"/>
    <property type="match status" value="1"/>
</dbReference>
<dbReference type="GO" id="GO:0003700">
    <property type="term" value="F:DNA-binding transcription factor activity"/>
    <property type="evidence" value="ECO:0007669"/>
    <property type="project" value="InterPro"/>
</dbReference>
<dbReference type="AlphaFoldDB" id="A0A4U1L3V9"/>
<accession>A0A4U1L3V9</accession>
<sequence>MDQPLTIATLRALRTIMRATDLGNRKLAAATGLTPSQLLILREIGEQGETTPTWLSTALHFSQATVTSICDRLEAAGLITREREDQDKRRIRLTATEAGRQAVARAPDLLQQRFEQDFPALPAWEQALVLAGLERLCDVLGIAGGDAAPLLDPGLIDRP</sequence>
<dbReference type="SMART" id="SM00347">
    <property type="entry name" value="HTH_MARR"/>
    <property type="match status" value="1"/>
</dbReference>
<proteinExistence type="predicted"/>
<dbReference type="InterPro" id="IPR000835">
    <property type="entry name" value="HTH_MarR-typ"/>
</dbReference>
<dbReference type="InterPro" id="IPR039422">
    <property type="entry name" value="MarR/SlyA-like"/>
</dbReference>
<protein>
    <submittedName>
        <fullName evidence="5">MarR family transcriptional regulator</fullName>
    </submittedName>
</protein>
<evidence type="ECO:0000256" key="3">
    <source>
        <dbReference type="ARBA" id="ARBA00023163"/>
    </source>
</evidence>
<dbReference type="RefSeq" id="WP_136943537.1">
    <property type="nucleotide sequence ID" value="NZ_SWKR01000002.1"/>
</dbReference>
<evidence type="ECO:0000259" key="4">
    <source>
        <dbReference type="PROSITE" id="PS50995"/>
    </source>
</evidence>
<reference evidence="5 6" key="1">
    <citation type="submission" date="2019-04" db="EMBL/GenBank/DDBJ databases">
        <authorList>
            <person name="Yang Y."/>
            <person name="Wei D."/>
        </authorList>
    </citation>
    <scope>NUCLEOTIDE SEQUENCE [LARGE SCALE GENOMIC DNA]</scope>
    <source>
        <strain evidence="5 6">L-1-4w-11</strain>
    </source>
</reference>
<keyword evidence="6" id="KW-1185">Reference proteome</keyword>
<keyword evidence="3" id="KW-0804">Transcription</keyword>
<dbReference type="PRINTS" id="PR00598">
    <property type="entry name" value="HTHMARR"/>
</dbReference>
<dbReference type="CDD" id="cd00090">
    <property type="entry name" value="HTH_ARSR"/>
    <property type="match status" value="1"/>
</dbReference>
<keyword evidence="1" id="KW-0805">Transcription regulation</keyword>
<dbReference type="PANTHER" id="PTHR33164:SF89">
    <property type="entry name" value="MARR FAMILY REGULATORY PROTEIN"/>
    <property type="match status" value="1"/>
</dbReference>
<evidence type="ECO:0000256" key="1">
    <source>
        <dbReference type="ARBA" id="ARBA00023015"/>
    </source>
</evidence>
<dbReference type="PANTHER" id="PTHR33164">
    <property type="entry name" value="TRANSCRIPTIONAL REGULATOR, MARR FAMILY"/>
    <property type="match status" value="1"/>
</dbReference>
<evidence type="ECO:0000313" key="5">
    <source>
        <dbReference type="EMBL" id="TKD51601.1"/>
    </source>
</evidence>